<name>A0A4W4GVY1_ELEEL</name>
<feature type="region of interest" description="Disordered" evidence="1">
    <location>
        <begin position="77"/>
        <end position="102"/>
    </location>
</feature>
<keyword evidence="3" id="KW-1185">Reference proteome</keyword>
<feature type="compositionally biased region" description="Basic residues" evidence="1">
    <location>
        <begin position="203"/>
        <end position="213"/>
    </location>
</feature>
<dbReference type="Ensembl" id="ENSEEET00000041071.2">
    <property type="protein sequence ID" value="ENSEEEP00000040606.2"/>
    <property type="gene ID" value="ENSEEEG00000019236.2"/>
</dbReference>
<reference evidence="2" key="3">
    <citation type="submission" date="2020-05" db="EMBL/GenBank/DDBJ databases">
        <title>Electrophorus electricus (electric eel) genome, fEleEle1, primary haplotype.</title>
        <authorList>
            <person name="Myers G."/>
            <person name="Meyer A."/>
            <person name="Fedrigo O."/>
            <person name="Formenti G."/>
            <person name="Rhie A."/>
            <person name="Tracey A."/>
            <person name="Sims Y."/>
            <person name="Jarvis E.D."/>
        </authorList>
    </citation>
    <scope>NUCLEOTIDE SEQUENCE [LARGE SCALE GENOMIC DNA]</scope>
</reference>
<dbReference type="OMA" id="RWRQQSN"/>
<evidence type="ECO:0000313" key="3">
    <source>
        <dbReference type="Proteomes" id="UP000314983"/>
    </source>
</evidence>
<reference evidence="3" key="1">
    <citation type="journal article" date="2014" name="Science">
        <title>Nonhuman genetics. Genomic basis for the convergent evolution of electric organs.</title>
        <authorList>
            <person name="Gallant J.R."/>
            <person name="Traeger L.L."/>
            <person name="Volkening J.D."/>
            <person name="Moffett H."/>
            <person name="Chen P.H."/>
            <person name="Novina C.D."/>
            <person name="Phillips G.N.Jr."/>
            <person name="Anand R."/>
            <person name="Wells G.B."/>
            <person name="Pinch M."/>
            <person name="Guth R."/>
            <person name="Unguez G.A."/>
            <person name="Albert J.S."/>
            <person name="Zakon H.H."/>
            <person name="Samanta M.P."/>
            <person name="Sussman M.R."/>
        </authorList>
    </citation>
    <scope>NUCLEOTIDE SEQUENCE [LARGE SCALE GENOMIC DNA]</scope>
</reference>
<reference evidence="3" key="2">
    <citation type="journal article" date="2017" name="Sci. Adv.">
        <title>A tail of two voltages: Proteomic comparison of the three electric organs of the electric eel.</title>
        <authorList>
            <person name="Traeger L.L."/>
            <person name="Sabat G."/>
            <person name="Barrett-Wilt G.A."/>
            <person name="Wells G.B."/>
            <person name="Sussman M.R."/>
        </authorList>
    </citation>
    <scope>NUCLEOTIDE SEQUENCE [LARGE SCALE GENOMIC DNA]</scope>
</reference>
<evidence type="ECO:0000256" key="1">
    <source>
        <dbReference type="SAM" id="MobiDB-lite"/>
    </source>
</evidence>
<reference evidence="2" key="4">
    <citation type="submission" date="2025-08" db="UniProtKB">
        <authorList>
            <consortium name="Ensembl"/>
        </authorList>
    </citation>
    <scope>IDENTIFICATION</scope>
</reference>
<evidence type="ECO:0000313" key="2">
    <source>
        <dbReference type="Ensembl" id="ENSEEEP00000040606.2"/>
    </source>
</evidence>
<organism evidence="2 3">
    <name type="scientific">Electrophorus electricus</name>
    <name type="common">Electric eel</name>
    <name type="synonym">Gymnotus electricus</name>
    <dbReference type="NCBI Taxonomy" id="8005"/>
    <lineage>
        <taxon>Eukaryota</taxon>
        <taxon>Metazoa</taxon>
        <taxon>Chordata</taxon>
        <taxon>Craniata</taxon>
        <taxon>Vertebrata</taxon>
        <taxon>Euteleostomi</taxon>
        <taxon>Actinopterygii</taxon>
        <taxon>Neopterygii</taxon>
        <taxon>Teleostei</taxon>
        <taxon>Ostariophysi</taxon>
        <taxon>Gymnotiformes</taxon>
        <taxon>Gymnotoidei</taxon>
        <taxon>Gymnotidae</taxon>
        <taxon>Electrophorus</taxon>
    </lineage>
</organism>
<dbReference type="GeneTree" id="ENSGT00980000199199"/>
<accession>A0A4W4GVY1</accession>
<protein>
    <submittedName>
        <fullName evidence="2">Uncharacterized protein</fullName>
    </submittedName>
</protein>
<feature type="region of interest" description="Disordered" evidence="1">
    <location>
        <begin position="195"/>
        <end position="220"/>
    </location>
</feature>
<sequence>MPRGDLILEQYKRNDELFRNTMEGIFQKYSCLDDQGPDVCFKTMTFRTGNGAVPIDSMEAERELQRLRVMTPMDVTQRTENELDCSNQTQNSNGTKTTQLSVSGPHGCAWMEPSQLVEEDQELERTLSSHGSTLLDVYPSMLDQIGKVYHRQRVTDAASTVLQKYRRQRWRPSRDQGHRHDFSCIYNHTLNKESSFTTQKPLHSNRTRHHKSRSSAQADSLCGSKVELSPYKSTRNSPSASSGCFYSPRRDSAEESVAVKKGSPHQPVRVLDLLTFPSSSSTCSSTSSLDLNQTYDIEPVAMPVPTRSKCNSPQKQVKSPLLIGRGGRPKISSQFPYDSPSIGFPVPGGRSPLRPRVLGQEEEQQMSSTNYYPKQTLPVNYMDASVVQRSPYRSQQKLLSSPLSGYQQNLTMSELHQDSPKPTKRWQAHAGLQTVSSSVSHMSRRKLDAEFRRIYHHFICQGPSSSRPTSFCHLCESRLDDGVQRRSYSSSSLSALALTPPWGRLKKRRRQPEMEESLRFKRFRESCSPLSQSKQLWLKEQQEEPNEDKRTWNRALLLQCPSPGLLRAGDSIRKVPSTKLGLPTHKHSPSWVQLLSLISSCSMSRRRLLYGPLQ</sequence>
<reference evidence="2" key="5">
    <citation type="submission" date="2025-09" db="UniProtKB">
        <authorList>
            <consortium name="Ensembl"/>
        </authorList>
    </citation>
    <scope>IDENTIFICATION</scope>
</reference>
<dbReference type="Proteomes" id="UP000314983">
    <property type="component" value="Chromosome 3"/>
</dbReference>
<proteinExistence type="predicted"/>
<dbReference type="AlphaFoldDB" id="A0A4W4GVY1"/>